<evidence type="ECO:0000313" key="2">
    <source>
        <dbReference type="Proteomes" id="UP001595379"/>
    </source>
</evidence>
<dbReference type="Proteomes" id="UP001595379">
    <property type="component" value="Unassembled WGS sequence"/>
</dbReference>
<name>A0ABV6ZWR5_9PROT</name>
<gene>
    <name evidence="1" type="ORF">ACFOOR_07070</name>
</gene>
<reference evidence="2" key="1">
    <citation type="journal article" date="2019" name="Int. J. Syst. Evol. Microbiol.">
        <title>The Global Catalogue of Microorganisms (GCM) 10K type strain sequencing project: providing services to taxonomists for standard genome sequencing and annotation.</title>
        <authorList>
            <consortium name="The Broad Institute Genomics Platform"/>
            <consortium name="The Broad Institute Genome Sequencing Center for Infectious Disease"/>
            <person name="Wu L."/>
            <person name="Ma J."/>
        </authorList>
    </citation>
    <scope>NUCLEOTIDE SEQUENCE [LARGE SCALE GENOMIC DNA]</scope>
    <source>
        <strain evidence="2">KCTC 52487</strain>
    </source>
</reference>
<sequence length="136" mass="15492">MRGTMIQHTPMPSLDEFAALAEQAWQAMPAGFREMCGSVVIRVDDFAEQETLDYFGMDDPYELTGLYHGVDLSQKSTLDSATLPDQVWLYRKPILAEWQDRGDVKLTDLITHVLVHEIGHHFGLSDDDMHRIEDEA</sequence>
<dbReference type="Gene3D" id="3.30.2010.20">
    <property type="match status" value="1"/>
</dbReference>
<dbReference type="Pfam" id="PF06262">
    <property type="entry name" value="Zincin_1"/>
    <property type="match status" value="1"/>
</dbReference>
<dbReference type="InterPro" id="IPR010428">
    <property type="entry name" value="Zincin_1"/>
</dbReference>
<dbReference type="EMBL" id="JBHRSV010000012">
    <property type="protein sequence ID" value="MFC2925863.1"/>
    <property type="molecule type" value="Genomic_DNA"/>
</dbReference>
<accession>A0ABV6ZWR5</accession>
<protein>
    <submittedName>
        <fullName evidence="1">Metallopeptidase family protein</fullName>
    </submittedName>
</protein>
<evidence type="ECO:0000313" key="1">
    <source>
        <dbReference type="EMBL" id="MFC2925863.1"/>
    </source>
</evidence>
<comment type="caution">
    <text evidence="1">The sequence shown here is derived from an EMBL/GenBank/DDBJ whole genome shotgun (WGS) entry which is preliminary data.</text>
</comment>
<dbReference type="RefSeq" id="WP_343164947.1">
    <property type="nucleotide sequence ID" value="NZ_JBHRSV010000012.1"/>
</dbReference>
<proteinExistence type="predicted"/>
<dbReference type="CDD" id="cd12952">
    <property type="entry name" value="MMP_ACEL2062"/>
    <property type="match status" value="1"/>
</dbReference>
<keyword evidence="2" id="KW-1185">Reference proteome</keyword>
<organism evidence="1 2">
    <name type="scientific">Hyphobacterium vulgare</name>
    <dbReference type="NCBI Taxonomy" id="1736751"/>
    <lineage>
        <taxon>Bacteria</taxon>
        <taxon>Pseudomonadati</taxon>
        <taxon>Pseudomonadota</taxon>
        <taxon>Alphaproteobacteria</taxon>
        <taxon>Maricaulales</taxon>
        <taxon>Maricaulaceae</taxon>
        <taxon>Hyphobacterium</taxon>
    </lineage>
</organism>
<dbReference type="SUPFAM" id="SSF55486">
    <property type="entry name" value="Metalloproteases ('zincins'), catalytic domain"/>
    <property type="match status" value="1"/>
</dbReference>
<dbReference type="InterPro" id="IPR038555">
    <property type="entry name" value="Zincin_1_sf"/>
</dbReference>